<protein>
    <submittedName>
        <fullName evidence="2">Uncharacterized protein</fullName>
    </submittedName>
</protein>
<evidence type="ECO:0000313" key="3">
    <source>
        <dbReference type="Proteomes" id="UP000249547"/>
    </source>
</evidence>
<dbReference type="Proteomes" id="UP000249547">
    <property type="component" value="Unassembled WGS sequence"/>
</dbReference>
<comment type="caution">
    <text evidence="2">The sequence shown here is derived from an EMBL/GenBank/DDBJ whole genome shotgun (WGS) entry which is preliminary data.</text>
</comment>
<evidence type="ECO:0000256" key="1">
    <source>
        <dbReference type="SAM" id="Phobius"/>
    </source>
</evidence>
<keyword evidence="3" id="KW-1185">Reference proteome</keyword>
<sequence>MYLNRRQLIIIGMIAFAGCYLLMLLQHNLTNNPAPFDVGGMALVALSGALFITAAVFLRGYLLYRRQTQIFAQPGVPEFLEKYHFTTAKMGGNSLTMLAQEVWAGELNGFPIHLFSNPARPKHLVAFIGLEIPAEEKQKFARMLPLFEGSDVLIGPAGAFKTVQVSTEIEETLTLVIEVLKEQGYLPKKTTHEHHH</sequence>
<feature type="transmembrane region" description="Helical" evidence="1">
    <location>
        <begin position="7"/>
        <end position="26"/>
    </location>
</feature>
<reference evidence="2 3" key="1">
    <citation type="submission" date="2018-06" db="EMBL/GenBank/DDBJ databases">
        <title>Genomic Encyclopedia of Archaeal and Bacterial Type Strains, Phase II (KMG-II): from individual species to whole genera.</title>
        <authorList>
            <person name="Goeker M."/>
        </authorList>
    </citation>
    <scope>NUCLEOTIDE SEQUENCE [LARGE SCALE GENOMIC DNA]</scope>
    <source>
        <strain evidence="2 3">DSM 23857</strain>
    </source>
</reference>
<organism evidence="2 3">
    <name type="scientific">Chitinophaga skermanii</name>
    <dbReference type="NCBI Taxonomy" id="331697"/>
    <lineage>
        <taxon>Bacteria</taxon>
        <taxon>Pseudomonadati</taxon>
        <taxon>Bacteroidota</taxon>
        <taxon>Chitinophagia</taxon>
        <taxon>Chitinophagales</taxon>
        <taxon>Chitinophagaceae</taxon>
        <taxon>Chitinophaga</taxon>
    </lineage>
</organism>
<keyword evidence="1" id="KW-1133">Transmembrane helix</keyword>
<proteinExistence type="predicted"/>
<dbReference type="EMBL" id="QLLL01000013">
    <property type="protein sequence ID" value="RAI97894.1"/>
    <property type="molecule type" value="Genomic_DNA"/>
</dbReference>
<accession>A0A327Q1Z7</accession>
<keyword evidence="1" id="KW-0812">Transmembrane</keyword>
<keyword evidence="1" id="KW-0472">Membrane</keyword>
<feature type="transmembrane region" description="Helical" evidence="1">
    <location>
        <begin position="38"/>
        <end position="58"/>
    </location>
</feature>
<name>A0A327Q1Z7_9BACT</name>
<evidence type="ECO:0000313" key="2">
    <source>
        <dbReference type="EMBL" id="RAI97894.1"/>
    </source>
</evidence>
<dbReference type="PROSITE" id="PS51257">
    <property type="entry name" value="PROKAR_LIPOPROTEIN"/>
    <property type="match status" value="1"/>
</dbReference>
<dbReference type="AlphaFoldDB" id="A0A327Q1Z7"/>
<gene>
    <name evidence="2" type="ORF">LX64_04944</name>
</gene>